<evidence type="ECO:0000256" key="2">
    <source>
        <dbReference type="SAM" id="Phobius"/>
    </source>
</evidence>
<feature type="compositionally biased region" description="Polar residues" evidence="1">
    <location>
        <begin position="2795"/>
        <end position="2815"/>
    </location>
</feature>
<proteinExistence type="predicted"/>
<dbReference type="EMBL" id="JAFHLR010000019">
    <property type="protein sequence ID" value="KAG5480910.1"/>
    <property type="molecule type" value="Genomic_DNA"/>
</dbReference>
<feature type="region of interest" description="Disordered" evidence="1">
    <location>
        <begin position="957"/>
        <end position="1018"/>
    </location>
</feature>
<evidence type="ECO:0000313" key="4">
    <source>
        <dbReference type="Proteomes" id="UP000674143"/>
    </source>
</evidence>
<keyword evidence="2" id="KW-1133">Transmembrane helix</keyword>
<protein>
    <submittedName>
        <fullName evidence="3">Uncharacterized protein</fullName>
    </submittedName>
</protein>
<feature type="compositionally biased region" description="Low complexity" evidence="1">
    <location>
        <begin position="2652"/>
        <end position="2669"/>
    </location>
</feature>
<feature type="transmembrane region" description="Helical" evidence="2">
    <location>
        <begin position="3726"/>
        <end position="3745"/>
    </location>
</feature>
<feature type="compositionally biased region" description="Polar residues" evidence="1">
    <location>
        <begin position="1720"/>
        <end position="1740"/>
    </location>
</feature>
<feature type="compositionally biased region" description="Basic and acidic residues" evidence="1">
    <location>
        <begin position="1664"/>
        <end position="1675"/>
    </location>
</feature>
<dbReference type="SMR" id="A0A836HQ66"/>
<feature type="compositionally biased region" description="Basic and acidic residues" evidence="1">
    <location>
        <begin position="69"/>
        <end position="82"/>
    </location>
</feature>
<reference evidence="4" key="1">
    <citation type="journal article" date="2021" name="Microbiol. Resour. Announc.">
        <title>LGAAP: Leishmaniinae Genome Assembly and Annotation Pipeline.</title>
        <authorList>
            <person name="Almutairi H."/>
            <person name="Urbaniak M.D."/>
            <person name="Bates M.D."/>
            <person name="Jariyapan N."/>
            <person name="Kwakye-Nuako G."/>
            <person name="Thomaz-Soccol V."/>
            <person name="Al-Salem W.S."/>
            <person name="Dillon R.J."/>
            <person name="Bates P.A."/>
            <person name="Gatherer D."/>
        </authorList>
    </citation>
    <scope>NUCLEOTIDE SEQUENCE [LARGE SCALE GENOMIC DNA]</scope>
</reference>
<feature type="region of interest" description="Disordered" evidence="1">
    <location>
        <begin position="3642"/>
        <end position="3694"/>
    </location>
</feature>
<evidence type="ECO:0000256" key="1">
    <source>
        <dbReference type="SAM" id="MobiDB-lite"/>
    </source>
</evidence>
<comment type="caution">
    <text evidence="3">The sequence shown here is derived from an EMBL/GenBank/DDBJ whole genome shotgun (WGS) entry which is preliminary data.</text>
</comment>
<feature type="compositionally biased region" description="Acidic residues" evidence="1">
    <location>
        <begin position="451"/>
        <end position="462"/>
    </location>
</feature>
<feature type="region of interest" description="Disordered" evidence="1">
    <location>
        <begin position="2877"/>
        <end position="2924"/>
    </location>
</feature>
<feature type="region of interest" description="Disordered" evidence="1">
    <location>
        <begin position="2768"/>
        <end position="2825"/>
    </location>
</feature>
<feature type="transmembrane region" description="Helical" evidence="2">
    <location>
        <begin position="3413"/>
        <end position="3438"/>
    </location>
</feature>
<dbReference type="PANTHER" id="PTHR39670:SF2">
    <property type="entry name" value="PARAFLAGELLAR ROD PROTEIN"/>
    <property type="match status" value="1"/>
</dbReference>
<dbReference type="PANTHER" id="PTHR39670">
    <property type="entry name" value="C2 DOMAIN-CONTAINING PROTEIN-RELATED"/>
    <property type="match status" value="1"/>
</dbReference>
<feature type="region of interest" description="Disordered" evidence="1">
    <location>
        <begin position="417"/>
        <end position="479"/>
    </location>
</feature>
<feature type="region of interest" description="Disordered" evidence="1">
    <location>
        <begin position="1974"/>
        <end position="1993"/>
    </location>
</feature>
<accession>A0A836HQ66</accession>
<keyword evidence="4" id="KW-1185">Reference proteome</keyword>
<dbReference type="GeneID" id="92362333"/>
<dbReference type="KEGG" id="loi:92362333"/>
<keyword evidence="2" id="KW-0812">Transmembrane</keyword>
<feature type="region of interest" description="Disordered" evidence="1">
    <location>
        <begin position="1719"/>
        <end position="1778"/>
    </location>
</feature>
<reference evidence="4" key="2">
    <citation type="journal article" date="2021" name="Sci. Data">
        <title>Chromosome-scale genome sequencing, assembly and annotation of six genomes from subfamily Leishmaniinae.</title>
        <authorList>
            <person name="Almutairi H."/>
            <person name="Urbaniak M.D."/>
            <person name="Bates M.D."/>
            <person name="Jariyapan N."/>
            <person name="Kwakye-Nuako G."/>
            <person name="Thomaz Soccol V."/>
            <person name="Al-Salem W.S."/>
            <person name="Dillon R.J."/>
            <person name="Bates P.A."/>
            <person name="Gatherer D."/>
        </authorList>
    </citation>
    <scope>NUCLEOTIDE SEQUENCE [LARGE SCALE GENOMIC DNA]</scope>
</reference>
<feature type="compositionally biased region" description="Low complexity" evidence="1">
    <location>
        <begin position="48"/>
        <end position="66"/>
    </location>
</feature>
<name>A0A836HQ66_9TRYP</name>
<organism evidence="3 4">
    <name type="scientific">Leishmania orientalis</name>
    <dbReference type="NCBI Taxonomy" id="2249476"/>
    <lineage>
        <taxon>Eukaryota</taxon>
        <taxon>Discoba</taxon>
        <taxon>Euglenozoa</taxon>
        <taxon>Kinetoplastea</taxon>
        <taxon>Metakinetoplastina</taxon>
        <taxon>Trypanosomatida</taxon>
        <taxon>Trypanosomatidae</taxon>
        <taxon>Leishmaniinae</taxon>
        <taxon>Leishmania</taxon>
    </lineage>
</organism>
<feature type="compositionally biased region" description="Polar residues" evidence="1">
    <location>
        <begin position="1570"/>
        <end position="1585"/>
    </location>
</feature>
<keyword evidence="2" id="KW-0472">Membrane</keyword>
<sequence length="3770" mass="401584">MIFIERDVDCFRLHLRDVRVPVLVLEQGPDTIAAASASAPTLARATATEVASARRSGPAAPSFSSSTKLPERSAAAREHTCRSDNGSEVCNNLFADEASSCAKITLEERADAVHRALLSTLHAYFPYETLDTLEYVYLLAVTHHASPLLASQAVTEDELNYLTSINTLLPEELRYRTFPSHLNAILDTAAAAADAATETSAAPSAIRPSIRVTDDDAAACAAQEKDCASAPVMQDIPVTPRFYDSFFLLSRALTPEQQALYYDVQLSGRRLVSCDAVHRAGATAEKSNRGGGTCGGPNTNMVSFSVIQGRFIHYVPAGGIGDGNAATTAAGIFTSCGGTRRVVGESESYKVPPSAPNDDGTAQATLRSLSSSGARSLYFSVYRIPLSRFRPAEQRYYTSQREELRWRQRHGCRSSQRAWRRETRAVKQTRSAATPSCGSRSSSDSHHSSESEDDEETWESEVETTGKVASPPCSVKSRRVRDVADALDKLFSSEGHGVGGAAEQTPVAEQCSAARFFRTCHEVLTNYAIAHSPYAATGAMEKEETAAETQVAVDSAPSLPSAAATVAEPSPAHQQHHPRLPWFPCRFPGTSYVGVTRLLYSLAPCDCYHLVMKDHNPLYYAHLRRASHEPQTVPLCLVSDFSPESGAAAVPQRQQGDTGGGGGAALRLAQLKSTPSRRAPEARYIGGADSCSGNQLDGTATGAAAAPLVAPASAAGARRLPVGEQIVQVAQSRAPSPETGVAGQAPHLGRAGRASAPSCGTLVSVTDGFLRVSASLVCNSISGNPRARPQSLKERGMRVPSFLMPDGARTGGGTEAGPSCHISHVAASAGEGAAAGVVNLFKALSQSSLAQHELRYGCIRSVISVAVLDSSQRMSGDADSGDARTYGTREATQLQPSQHYCCRGLVDHTWFSIPVQRTPAEQEAIQWMPVMLGSTDCVSDVGLRTAVHLGIFPRASLRSRGTSGGPADLMSACPSVPPDQSDGVLPTREGALSSLKPSQSKRAKPTTAPRQTDSGAAAAADFAHTSSRTADSSKCRNNAMCPLVPLRARPVNCAEDCVATAVSGSMAGRSPTAAVNFGAAWPSAQENSRSPQGGRECGRGAVAAPAIGIAPARSFTWSAEGGFRDGCALPSSPTAPLTKKDAPLSLDSTGGGQWHAVTHPMAATATASGENGEKGHDYVDLGIADEEEQVRARPPLATATSVRMARGGIAFTFDVKPTQQRKSLSSSAACSASAARRRSVIPSTVSMRRSTELLGDCGVTVGCSKYEDGAVKGEADDEASVASAPDSFDGDGAFLKRRSLPSCARVTARMPQARAWTPPRGTMSARVWAAAEDADDDRRIGGGGGGESGDATLDLCGSGPIEAALPYCTAGALRPSKAAPKTMNWAHQSLPNAAVTRTGTHSRGSLYSPSAEDTTMEAIEVEKREQLDANHSLRGRGAALMPATFTAAAAAERCAGVFGTSGKNHSNISSGSLQVGLSAPRTHSFRAQSDKTSVVHRVQPNHVDASPSLHPSLPTRCLASSTRFQPASALPQQVQQTPLHTGLPASIRATPTQRFSLLLTPFVQNAELSHQTAAPTQEQQFSQPAYPQDGRSLPPSRQHASHAAGFFAASAPYSRASPSALNLSASGVSVSSKSDSASMWLPFQQIPSVSSPPHERFFDDPISRRTARDMREPHRGTPTTAGAATPTATSDGHAAPRSAQSAADPSAYFAMAWNARKTGQGVSEQMSRQPQHQQRLSSSVAEHRFSSSRLSPPPRHATQEQGQESHSRARISPYPPPPPWCPSSLFAAARSTPSSSAQMLNPSVYRTPPARRTIGTGRHSFHSPAKAPRCGNGGAAASAVDACALSGSFFIDEYDDAAVTAGSTPHLRGDGRAASRVRPRGVSAMDAVWWQPVRELSSAPNLRHGAAAPAAAHARPSTSVLRLSGAGQPYNLPVGADQPYNLPVGADQPYNLPVGAASSPNAHCRDLHGDEGGCHRGRTTTTSDLARQQRGRHSYDNCAASPLGWRKAAAPSGTVKAAVPPLPASRLGSLTLEPRHDDDPNVEELSLSPVRLHRTQMRTPFAVRRARRAVTAANRRLRLSSRRRPPLAPRTAGVDAARSSLVDGAGAKEQYKFRASRGATRPFSPAAWRYGLSVRERVQLRRWASDKEERLADYQAHLQENYLCGPMPKRYCFERQAGEAVADPRPSTLGRGIVRESSGRGCGQQQRLATPGYAAWTPRTTAVPPARRQTAAVSQGGRVALDFSSGVNPFAPSSAAVTATGDGKSLLLRPPTTSTSIASGASGSCVDAARACQAEPNLRQQAEQWASMEARQQMEELVDGADAARLATGVNVSFTLRDVATVFLRLPSTSLHMPRTPGSKPPHVSGGSELEVLDICDAVCRTEGVSCFLSRKPTRLRGGWASYMERINLYQEPFFLRDQAFVLLLPVPHAPTLKVCVAIHNINDLLALVCQTPVAPILPTAEEAWMRQREYGCEGANGSSDGRREQAAMTVVERRWFFGLFTTRRLSAVTGACAPRKAQQQLPSPEDDDAARREKCRQLHREYQAEALCLTWRHRARLWYALLRAGLDCLALPARTSPLLVDPVACKARCALLCDRIAAYAVARHRLETLTAMRQSCLETRAAELSNERAATLCGGAHFGAARGIRLGGPGSSSSKMRSGSGSRLAASRPLRGTTSTPEQAWGGGAGDDEIWSTVHHDRHSLVCSGACDSMPRPGLRDGFGGADEVAENPRVMRSGVASTLGRPSTVWGRSPLIASASASDFATAHLAAESERREDRGHSQRQRTRTPIPPWPSTIRNISRNHASPRRFSSSSCDGRTAAPLPRTTRSMQLRLAANQRVATGEAPVYSLRHARHVSVIEKGRLAFGEDERCSDAFGLHSRRSFTPPSHPSPSRQPSPQQQRPRPRWGSDCGAHATSTCPASGRDGDAGVLWNLAHSRSNAVVTSIRGGSARARPVTAGPGVASGDIAHGATGAVHSEAVTLGQRSDGSSAASAAARRWFAPARCTLAPYAGSASLSPPSSAKDEAGAAATGLNLLLPVTRDTSWASALTRLTEHWAASVEPPLTTVLSIVPLASQPVRGAGAGVVEDVSVPMVGPSGASSVPRSPAGFVLTPLEVQQRLAQPFNLSIAQVQQLLQWQWEHHQHCYTLMPVPLFTGATVSAAEVDLSHRRWSSRERVESVSRGRSDEWTSSASPYYAVSPLARELLLHLLRWAWLLPVDYEASRRSRRHRLANTTIRSGISSFVRSLIAPSTIHRPRWRVLPLILLLILATEHSAWCLRALLWCGVAYCALNCATVGLLTRLPSHRGARGRRRRGGRLSWLWWRGTRSDCRADVRCRGHCRSACRLAHPPLPALVSDIPSIDDRVSLLYSIGESTTQNMLERRRVHFAAQAVLVRVLRLQSAAASLLSRLQLFFYGYSTALSLWVALLLLAYAILYMAYLQAVRVAQRSAVGAVFASMVRRQWDAGWSAECGGHASDGAIPVFWQAIQLMARAVWLNANAASAAPFCFSQPAASAPIGAAVVPLELLQSLLQAAWRKVLEPVQYLGSQTLQTAVDGGDEAEEGGMASAVETQLFDGSNAAVTAGKRSGLDAEAGEAGRRDGTPSFFYQNGKYYAYNAEPPAWAKAETAVSFSTDAARGAYSARPLAPPQRQHPSPSAGVAQSPRKSFSRAVQSGGSDDGSGSHRQCALSSPTADAMRSRSTLATVKSSASCVCPQNGAGSSAADPGVLWFLVVAYVVTVCVPWSPYRWLWRRVWDVLTHDDALARRPLLTV</sequence>
<feature type="region of interest" description="Disordered" evidence="1">
    <location>
        <begin position="1664"/>
        <end position="1703"/>
    </location>
</feature>
<gene>
    <name evidence="3" type="ORF">LSCM4_06480</name>
</gene>
<feature type="region of interest" description="Disordered" evidence="1">
    <location>
        <begin position="48"/>
        <end position="85"/>
    </location>
</feature>
<evidence type="ECO:0000313" key="3">
    <source>
        <dbReference type="EMBL" id="KAG5480910.1"/>
    </source>
</evidence>
<dbReference type="Proteomes" id="UP000674143">
    <property type="component" value="Unassembled WGS sequence"/>
</dbReference>
<feature type="compositionally biased region" description="Low complexity" evidence="1">
    <location>
        <begin position="1676"/>
        <end position="1689"/>
    </location>
</feature>
<feature type="compositionally biased region" description="Basic and acidic residues" evidence="1">
    <location>
        <begin position="2769"/>
        <end position="2779"/>
    </location>
</feature>
<feature type="compositionally biased region" description="Polar residues" evidence="1">
    <location>
        <begin position="426"/>
        <end position="438"/>
    </location>
</feature>
<feature type="region of interest" description="Disordered" evidence="1">
    <location>
        <begin position="1570"/>
        <end position="1601"/>
    </location>
</feature>
<dbReference type="RefSeq" id="XP_067063911.1">
    <property type="nucleotide sequence ID" value="XM_067208399.1"/>
</dbReference>
<feature type="region of interest" description="Disordered" evidence="1">
    <location>
        <begin position="2648"/>
        <end position="2687"/>
    </location>
</feature>